<keyword evidence="3" id="KW-0449">Lipoprotein</keyword>
<dbReference type="GO" id="GO:0010508">
    <property type="term" value="P:positive regulation of autophagy"/>
    <property type="evidence" value="ECO:0007669"/>
    <property type="project" value="TreeGrafter"/>
</dbReference>
<dbReference type="Pfam" id="PF15811">
    <property type="entry name" value="SVIP"/>
    <property type="match status" value="1"/>
</dbReference>
<name>A0A0L7R964_9HYME</name>
<evidence type="ECO:0008006" key="8">
    <source>
        <dbReference type="Google" id="ProtNLM"/>
    </source>
</evidence>
<dbReference type="EMBL" id="KQ414628">
    <property type="protein sequence ID" value="KOC67369.1"/>
    <property type="molecule type" value="Genomic_DNA"/>
</dbReference>
<dbReference type="PANTHER" id="PTHR35269">
    <property type="entry name" value="SMALL VCP/P97-INTERACTING PROTEIN"/>
    <property type="match status" value="1"/>
</dbReference>
<keyword evidence="5" id="KW-1133">Transmembrane helix</keyword>
<evidence type="ECO:0000256" key="2">
    <source>
        <dbReference type="ARBA" id="ARBA00023139"/>
    </source>
</evidence>
<dbReference type="GO" id="GO:1904240">
    <property type="term" value="P:negative regulation of VCP-NPL4-UFD1 AAA ATPase complex assembly"/>
    <property type="evidence" value="ECO:0007669"/>
    <property type="project" value="TreeGrafter"/>
</dbReference>
<proteinExistence type="predicted"/>
<dbReference type="AlphaFoldDB" id="A0A0L7R964"/>
<keyword evidence="5" id="KW-0812">Transmembrane</keyword>
<feature type="transmembrane region" description="Helical" evidence="5">
    <location>
        <begin position="81"/>
        <end position="100"/>
    </location>
</feature>
<dbReference type="PANTHER" id="PTHR35269:SF1">
    <property type="entry name" value="SMALL VCP_P97-INTERACTING PROTEIN"/>
    <property type="match status" value="1"/>
</dbReference>
<evidence type="ECO:0000256" key="3">
    <source>
        <dbReference type="ARBA" id="ARBA00023288"/>
    </source>
</evidence>
<reference evidence="6 7" key="1">
    <citation type="submission" date="2015-07" db="EMBL/GenBank/DDBJ databases">
        <title>The genome of Habropoda laboriosa.</title>
        <authorList>
            <person name="Pan H."/>
            <person name="Kapheim K."/>
        </authorList>
    </citation>
    <scope>NUCLEOTIDE SEQUENCE [LARGE SCALE GENOMIC DNA]</scope>
    <source>
        <strain evidence="6">0110345459</strain>
    </source>
</reference>
<protein>
    <recommendedName>
        <fullName evidence="8">Small VCP/p97-interacting protein</fullName>
    </recommendedName>
</protein>
<evidence type="ECO:0000313" key="6">
    <source>
        <dbReference type="EMBL" id="KOC67369.1"/>
    </source>
</evidence>
<keyword evidence="7" id="KW-1185">Reference proteome</keyword>
<evidence type="ECO:0000256" key="1">
    <source>
        <dbReference type="ARBA" id="ARBA00022707"/>
    </source>
</evidence>
<keyword evidence="4" id="KW-0175">Coiled coil</keyword>
<dbReference type="OrthoDB" id="10066206at2759"/>
<dbReference type="GO" id="GO:0005789">
    <property type="term" value="C:endoplasmic reticulum membrane"/>
    <property type="evidence" value="ECO:0007669"/>
    <property type="project" value="TreeGrafter"/>
</dbReference>
<keyword evidence="5" id="KW-0472">Membrane</keyword>
<gene>
    <name evidence="6" type="ORF">WH47_09286</name>
</gene>
<evidence type="ECO:0000313" key="7">
    <source>
        <dbReference type="Proteomes" id="UP000053825"/>
    </source>
</evidence>
<keyword evidence="1" id="KW-0519">Myristate</keyword>
<feature type="coiled-coil region" evidence="4">
    <location>
        <begin position="23"/>
        <end position="70"/>
    </location>
</feature>
<dbReference type="GO" id="GO:1904293">
    <property type="term" value="P:negative regulation of ERAD pathway"/>
    <property type="evidence" value="ECO:0007669"/>
    <property type="project" value="TreeGrafter"/>
</dbReference>
<accession>A0A0L7R964</accession>
<dbReference type="GO" id="GO:1904153">
    <property type="term" value="P:negative regulation of retrograde protein transport, ER to cytosol"/>
    <property type="evidence" value="ECO:0007669"/>
    <property type="project" value="TreeGrafter"/>
</dbReference>
<keyword evidence="2" id="KW-0564">Palmitate</keyword>
<evidence type="ECO:0000256" key="5">
    <source>
        <dbReference type="SAM" id="Phobius"/>
    </source>
</evidence>
<sequence>MGNYCLPCCKMSPSCENLTPDLETRRKQQMEAAEKRIAEQQSRGIKNIEAVKMQERLDQLRDKRQEAGNREAQSTLKVRTLIFKLFIIIYYYMILVNKIFCHIVL</sequence>
<dbReference type="STRING" id="597456.A0A0L7R964"/>
<dbReference type="InterPro" id="IPR055366">
    <property type="entry name" value="SVIP_metazoa"/>
</dbReference>
<dbReference type="InterPro" id="IPR031632">
    <property type="entry name" value="SVIP"/>
</dbReference>
<organism evidence="6 7">
    <name type="scientific">Habropoda laboriosa</name>
    <dbReference type="NCBI Taxonomy" id="597456"/>
    <lineage>
        <taxon>Eukaryota</taxon>
        <taxon>Metazoa</taxon>
        <taxon>Ecdysozoa</taxon>
        <taxon>Arthropoda</taxon>
        <taxon>Hexapoda</taxon>
        <taxon>Insecta</taxon>
        <taxon>Pterygota</taxon>
        <taxon>Neoptera</taxon>
        <taxon>Endopterygota</taxon>
        <taxon>Hymenoptera</taxon>
        <taxon>Apocrita</taxon>
        <taxon>Aculeata</taxon>
        <taxon>Apoidea</taxon>
        <taxon>Anthophila</taxon>
        <taxon>Apidae</taxon>
        <taxon>Habropoda</taxon>
    </lineage>
</organism>
<evidence type="ECO:0000256" key="4">
    <source>
        <dbReference type="SAM" id="Coils"/>
    </source>
</evidence>
<dbReference type="Proteomes" id="UP000053825">
    <property type="component" value="Unassembled WGS sequence"/>
</dbReference>